<evidence type="ECO:0000313" key="3">
    <source>
        <dbReference type="Proteomes" id="UP000199004"/>
    </source>
</evidence>
<evidence type="ECO:0000256" key="1">
    <source>
        <dbReference type="SAM" id="MobiDB-lite"/>
    </source>
</evidence>
<dbReference type="STRING" id="1005944.SAMN05192576_2225"/>
<keyword evidence="3" id="KW-1185">Reference proteome</keyword>
<evidence type="ECO:0000313" key="2">
    <source>
        <dbReference type="EMBL" id="SDN48825.1"/>
    </source>
</evidence>
<organism evidence="2 3">
    <name type="scientific">Nocardioides szechwanensis</name>
    <dbReference type="NCBI Taxonomy" id="1005944"/>
    <lineage>
        <taxon>Bacteria</taxon>
        <taxon>Bacillati</taxon>
        <taxon>Actinomycetota</taxon>
        <taxon>Actinomycetes</taxon>
        <taxon>Propionibacteriales</taxon>
        <taxon>Nocardioidaceae</taxon>
        <taxon>Nocardioides</taxon>
    </lineage>
</organism>
<reference evidence="2 3" key="1">
    <citation type="submission" date="2016-10" db="EMBL/GenBank/DDBJ databases">
        <authorList>
            <person name="de Groot N.N."/>
        </authorList>
    </citation>
    <scope>NUCLEOTIDE SEQUENCE [LARGE SCALE GENOMIC DNA]</scope>
    <source>
        <strain evidence="2 3">CGMCC 1.11147</strain>
    </source>
</reference>
<accession>A0A1H0BTC2</accession>
<dbReference type="Proteomes" id="UP000199004">
    <property type="component" value="Unassembled WGS sequence"/>
</dbReference>
<dbReference type="EMBL" id="FNIC01000003">
    <property type="protein sequence ID" value="SDN48825.1"/>
    <property type="molecule type" value="Genomic_DNA"/>
</dbReference>
<proteinExistence type="predicted"/>
<sequence length="56" mass="6480">MAIRRAAKYSRGMATKRDNREASIAAPVKVADREKVREISKKIRKRDAELLKRLAR</sequence>
<gene>
    <name evidence="2" type="ORF">SAMN05192576_2225</name>
</gene>
<dbReference type="AlphaFoldDB" id="A0A1H0BTC2"/>
<protein>
    <submittedName>
        <fullName evidence="2">Uncharacterized protein</fullName>
    </submittedName>
</protein>
<feature type="region of interest" description="Disordered" evidence="1">
    <location>
        <begin position="1"/>
        <end position="21"/>
    </location>
</feature>
<name>A0A1H0BTC2_9ACTN</name>